<dbReference type="EMBL" id="JAQRFO010000120">
    <property type="protein sequence ID" value="MDC9624070.1"/>
    <property type="molecule type" value="Genomic_DNA"/>
</dbReference>
<accession>A0ABT5MAQ3</accession>
<proteinExistence type="predicted"/>
<gene>
    <name evidence="1" type="ORF">PSI22_21185</name>
</gene>
<dbReference type="Proteomes" id="UP001214757">
    <property type="component" value="Unassembled WGS sequence"/>
</dbReference>
<evidence type="ECO:0000313" key="1">
    <source>
        <dbReference type="EMBL" id="MDC9624070.1"/>
    </source>
</evidence>
<dbReference type="RefSeq" id="WP_273581453.1">
    <property type="nucleotide sequence ID" value="NZ_JAQRFO010000120.1"/>
</dbReference>
<sequence>MSYQPIDLVILARKIEALQSALSITLAALSTAMPSVKDDVIVNLEQFADKHQDPTVKQAHTELANRVKGLNVTIE</sequence>
<name>A0ABT5MAQ3_9GAMM</name>
<organism evidence="1 2">
    <name type="scientific">Xenorhabdus aichiensis</name>
    <dbReference type="NCBI Taxonomy" id="3025874"/>
    <lineage>
        <taxon>Bacteria</taxon>
        <taxon>Pseudomonadati</taxon>
        <taxon>Pseudomonadota</taxon>
        <taxon>Gammaproteobacteria</taxon>
        <taxon>Enterobacterales</taxon>
        <taxon>Morganellaceae</taxon>
        <taxon>Xenorhabdus</taxon>
    </lineage>
</organism>
<protein>
    <submittedName>
        <fullName evidence="1">Uncharacterized protein</fullName>
    </submittedName>
</protein>
<comment type="caution">
    <text evidence="1">The sequence shown here is derived from an EMBL/GenBank/DDBJ whole genome shotgun (WGS) entry which is preliminary data.</text>
</comment>
<reference evidence="1 2" key="1">
    <citation type="submission" date="2023-02" db="EMBL/GenBank/DDBJ databases">
        <title>Entomopathogenic bacteria.</title>
        <authorList>
            <person name="Machado R.A."/>
        </authorList>
    </citation>
    <scope>NUCLEOTIDE SEQUENCE [LARGE SCALE GENOMIC DNA]</scope>
    <source>
        <strain evidence="1 2">XENO-7</strain>
    </source>
</reference>
<keyword evidence="2" id="KW-1185">Reference proteome</keyword>
<evidence type="ECO:0000313" key="2">
    <source>
        <dbReference type="Proteomes" id="UP001214757"/>
    </source>
</evidence>